<dbReference type="InterPro" id="IPR003346">
    <property type="entry name" value="Transposase_20"/>
</dbReference>
<dbReference type="Proteomes" id="UP001479933">
    <property type="component" value="Chromosome"/>
</dbReference>
<feature type="domain" description="Transposase IS116/IS110/IS902 C-terminal" evidence="2">
    <location>
        <begin position="237"/>
        <end position="319"/>
    </location>
</feature>
<evidence type="ECO:0000259" key="1">
    <source>
        <dbReference type="Pfam" id="PF01548"/>
    </source>
</evidence>
<dbReference type="Pfam" id="PF02371">
    <property type="entry name" value="Transposase_20"/>
    <property type="match status" value="1"/>
</dbReference>
<gene>
    <name evidence="3" type="ORF">RVF87_12810</name>
    <name evidence="4" type="ORF">RVF87_18465</name>
    <name evidence="5" type="ORF">RVF87_18935</name>
</gene>
<organism evidence="4 6">
    <name type="scientific">Gordonia hydrophobica</name>
    <dbReference type="NCBI Taxonomy" id="40516"/>
    <lineage>
        <taxon>Bacteria</taxon>
        <taxon>Bacillati</taxon>
        <taxon>Actinomycetota</taxon>
        <taxon>Actinomycetes</taxon>
        <taxon>Mycobacteriales</taxon>
        <taxon>Gordoniaceae</taxon>
        <taxon>Gordonia</taxon>
    </lineage>
</organism>
<dbReference type="Pfam" id="PF01548">
    <property type="entry name" value="DEDD_Tnp_IS110"/>
    <property type="match status" value="1"/>
</dbReference>
<accession>A0ABZ2TZV3</accession>
<dbReference type="RefSeq" id="WP_341264516.1">
    <property type="nucleotide sequence ID" value="NZ_CP136137.1"/>
</dbReference>
<keyword evidence="6" id="KW-1185">Reference proteome</keyword>
<dbReference type="PANTHER" id="PTHR33055:SF16">
    <property type="entry name" value="TRANSPOSASE FOR INSERTION SEQUENCE ELEMENT IS1547"/>
    <property type="match status" value="1"/>
</dbReference>
<evidence type="ECO:0000313" key="5">
    <source>
        <dbReference type="EMBL" id="WYY07072.1"/>
    </source>
</evidence>
<dbReference type="EMBL" id="CP136137">
    <property type="protein sequence ID" value="WYY05962.1"/>
    <property type="molecule type" value="Genomic_DNA"/>
</dbReference>
<evidence type="ECO:0000259" key="2">
    <source>
        <dbReference type="Pfam" id="PF02371"/>
    </source>
</evidence>
<reference evidence="4 6" key="1">
    <citation type="journal article" date="2023" name="Virus Evol.">
        <title>Computational host range prediction-The good, the bad, and the ugly.</title>
        <authorList>
            <person name="Howell A.A."/>
            <person name="Versoza C.J."/>
            <person name="Pfeifer S.P."/>
        </authorList>
    </citation>
    <scope>NUCLEOTIDE SEQUENCE [LARGE SCALE GENOMIC DNA]</scope>
    <source>
        <strain evidence="4 6">1610/1b</strain>
    </source>
</reference>
<dbReference type="EMBL" id="CP136137">
    <property type="protein sequence ID" value="WYY07072.1"/>
    <property type="molecule type" value="Genomic_DNA"/>
</dbReference>
<evidence type="ECO:0000313" key="3">
    <source>
        <dbReference type="EMBL" id="WYY05962.1"/>
    </source>
</evidence>
<dbReference type="InterPro" id="IPR002525">
    <property type="entry name" value="Transp_IS110-like_N"/>
</dbReference>
<dbReference type="InterPro" id="IPR047650">
    <property type="entry name" value="Transpos_IS110"/>
</dbReference>
<sequence>MSSVTDLHLGVEVAVGVDTHVHTHTAAIVDAVTGGRLATIEVPATEAGYTELVDFVADRVEGRTRMWAIEGTASHGANLTRYLHADGHYVVEMDRPQRAPRRHGAKTDAIDAVRAAREALARERNNLPKVDGHRHAVATLLTVRRSAVKAASNARRQLHGLIVSAPEQVQRRFDDHTPLQRVKTAARLRIRKDTPMESAITIQVLRNLARRISDLHAEIDSYDKQITDVLTDWCPQLLDEPGIGPITGAVILSAYSHPGRIHSEGGFAMLAGTAPIPANSGQTVNRYRLNRSGNRQLNWALHTIVLSRARHDPATRAYIERRTAEGKTPREIRRCLKRYLTRQLYRLLNQHLSQPEKTALTTPETPAQAA</sequence>
<dbReference type="EMBL" id="CP136137">
    <property type="protein sequence ID" value="WYY06988.1"/>
    <property type="molecule type" value="Genomic_DNA"/>
</dbReference>
<name>A0ABZ2TZV3_9ACTN</name>
<protein>
    <submittedName>
        <fullName evidence="4">IS110 family transposase</fullName>
    </submittedName>
</protein>
<proteinExistence type="predicted"/>
<feature type="domain" description="Transposase IS110-like N-terminal" evidence="1">
    <location>
        <begin position="15"/>
        <end position="162"/>
    </location>
</feature>
<evidence type="ECO:0000313" key="6">
    <source>
        <dbReference type="Proteomes" id="UP001479933"/>
    </source>
</evidence>
<dbReference type="NCBIfam" id="NF033542">
    <property type="entry name" value="transpos_IS110"/>
    <property type="match status" value="1"/>
</dbReference>
<dbReference type="PANTHER" id="PTHR33055">
    <property type="entry name" value="TRANSPOSASE FOR INSERTION SEQUENCE ELEMENT IS1111A"/>
    <property type="match status" value="1"/>
</dbReference>
<evidence type="ECO:0000313" key="4">
    <source>
        <dbReference type="EMBL" id="WYY06988.1"/>
    </source>
</evidence>